<comment type="function">
    <text evidence="12">GDP-Man:Man(3)GlcNAc(2)-PP-Dol alpha-1,2-mannosyltransferase that operates in the biosynthetic pathway of dolichol-linked oligosaccharides, the glycan precursors employed in protein asparagine (N)-glycosylation. The assembly of dolichol-linked oligosaccharides begins on the cytosolic side of the endoplasmic reticulum membrane and finishes in its lumen. The sequential addition of sugars to dolichol pyrophosphate produces dolichol-linked oligosaccharides containing fourteen sugars, including two GlcNAcs, nine mannoses and three glucoses. Once assembled, the oligosaccharide is transferred from the lipid to nascent proteins by oligosaccharyltransferases. Catalyzes, on the cytoplasmic face of the endoplasmic reticulum, the addition of the fourth and fifth mannose residues to the dolichol-linked oligosaccharide chain, to produce Man(5)GlcNAc(2)-PP-dolichol core oligosaccharide.</text>
</comment>
<dbReference type="Proteomes" id="UP001363622">
    <property type="component" value="Unassembled WGS sequence"/>
</dbReference>
<dbReference type="SUPFAM" id="SSF53756">
    <property type="entry name" value="UDP-Glycosyltransferase/glycogen phosphorylase"/>
    <property type="match status" value="1"/>
</dbReference>
<dbReference type="Gene3D" id="3.40.50.2000">
    <property type="entry name" value="Glycogen Phosphorylase B"/>
    <property type="match status" value="1"/>
</dbReference>
<feature type="domain" description="ALG11 mannosyltransferase N-terminal" evidence="16">
    <location>
        <begin position="115"/>
        <end position="327"/>
    </location>
</feature>
<evidence type="ECO:0000256" key="9">
    <source>
        <dbReference type="ARBA" id="ARBA00022989"/>
    </source>
</evidence>
<evidence type="ECO:0000256" key="2">
    <source>
        <dbReference type="ARBA" id="ARBA00004922"/>
    </source>
</evidence>
<evidence type="ECO:0000256" key="3">
    <source>
        <dbReference type="ARBA" id="ARBA00012645"/>
    </source>
</evidence>
<evidence type="ECO:0000256" key="7">
    <source>
        <dbReference type="ARBA" id="ARBA00022692"/>
    </source>
</evidence>
<sequence>MIPATALLAILPILLIRSGSTAGVTVARLCTLLYIAVRILPFVVRASGIAVGHHVRAKTQNRRELLLAKVEAEEKDFAAKRAGSHKTEDEDWDKLDSESAGTSSAGEAVDKNWRGVIGFFHPFCNAGGGGERVLWAAIRATQKRYPRAVCVVYTGDHDVDKNTIIQKVEDRFNIRLHPPTIHFLYLTTRHYVLSSTWPHFTLLGQSLGSLILGHDAFSLLVPDIFVDTMGYAFALALCKFYFPLVPTGAYVHYPTISTDMLGSLSAVSEEGEGQTQGLNAGAGQGVKGTLKRWYWVLFAKLYSWVGSFVDVVMTNSTWTQNHIQQLWGPRPKKVRCVDSLILSYQLSRQGAPTEHGRYPIEVVFPPVAVEELEEQIEVSEATEKERGPYLLYIAQFRPEKNHQLILHAYAELVQSWAKNSVEETPKLVLIGSVRNPEDATRVYRLRLLAHELKIKESVEFICDATWPQILDWLRRASVGVNGMWNEHFGIGVVEYQAAGLISVVNDSGGPKLDIVVEMEDGATGFHATTATQFAQGFKAALSLSTQEKVAMRLRARQSAGRFSESVFAGKWLVQMGRLVELQRTLHPRGRGGR</sequence>
<evidence type="ECO:0000256" key="10">
    <source>
        <dbReference type="ARBA" id="ARBA00023136"/>
    </source>
</evidence>
<accession>A0ABR1KZ71</accession>
<evidence type="ECO:0000259" key="16">
    <source>
        <dbReference type="Pfam" id="PF15924"/>
    </source>
</evidence>
<evidence type="ECO:0000256" key="12">
    <source>
        <dbReference type="RuleBase" id="RU367051"/>
    </source>
</evidence>
<keyword evidence="9" id="KW-1133">Transmembrane helix</keyword>
<comment type="catalytic activity">
    <reaction evidence="11 12">
        <text>an alpha-D-Man-(1-&gt;3)-[alpha-D-Man-(1-&gt;6)]-beta-D-Man-(1-&gt;4)-beta-D-GlcNAc-(1-&gt;4)-alpha-D-GlcNAc-diphospho-di-trans,poly-cis-dolichol + 2 GDP-alpha-D-mannose = an alpha-D-Man-(1-&gt;2)-alpha-D-Man-(1-&gt;2)-alpha-D-Man-(1-&gt;3)-[alpha-D-Man-(1-&gt;6)]-beta-D-Man-(1-&gt;4)-beta-D-GlcNAc-(1-&gt;4)-alpha-D-GlcNAc-diphospho-di-trans,poly-cis-dolichol + 2 GDP + 2 H(+)</text>
        <dbReference type="Rhea" id="RHEA:29523"/>
        <dbReference type="Rhea" id="RHEA-COMP:19515"/>
        <dbReference type="Rhea" id="RHEA-COMP:19516"/>
        <dbReference type="ChEBI" id="CHEBI:15378"/>
        <dbReference type="ChEBI" id="CHEBI:57527"/>
        <dbReference type="ChEBI" id="CHEBI:58189"/>
        <dbReference type="ChEBI" id="CHEBI:132511"/>
        <dbReference type="ChEBI" id="CHEBI:132515"/>
        <dbReference type="EC" id="2.4.1.131"/>
    </reaction>
    <physiologicalReaction direction="left-to-right" evidence="11 12">
        <dbReference type="Rhea" id="RHEA:29524"/>
    </physiologicalReaction>
</comment>
<dbReference type="EC" id="2.4.1.131" evidence="3 12"/>
<dbReference type="Pfam" id="PF15924">
    <property type="entry name" value="ALG11_N"/>
    <property type="match status" value="1"/>
</dbReference>
<evidence type="ECO:0000256" key="4">
    <source>
        <dbReference type="ARBA" id="ARBA00022018"/>
    </source>
</evidence>
<comment type="pathway">
    <text evidence="2 12">Protein modification; protein glycosylation.</text>
</comment>
<gene>
    <name evidence="17" type="ORF">IWZ03DRAFT_369635</name>
</gene>
<evidence type="ECO:0000313" key="17">
    <source>
        <dbReference type="EMBL" id="KAK7521872.1"/>
    </source>
</evidence>
<keyword evidence="8 12" id="KW-0256">Endoplasmic reticulum</keyword>
<evidence type="ECO:0000256" key="1">
    <source>
        <dbReference type="ARBA" id="ARBA00004389"/>
    </source>
</evidence>
<organism evidence="17 18">
    <name type="scientific">Phyllosticta citriasiana</name>
    <dbReference type="NCBI Taxonomy" id="595635"/>
    <lineage>
        <taxon>Eukaryota</taxon>
        <taxon>Fungi</taxon>
        <taxon>Dikarya</taxon>
        <taxon>Ascomycota</taxon>
        <taxon>Pezizomycotina</taxon>
        <taxon>Dothideomycetes</taxon>
        <taxon>Dothideomycetes incertae sedis</taxon>
        <taxon>Botryosphaeriales</taxon>
        <taxon>Phyllostictaceae</taxon>
        <taxon>Phyllosticta</taxon>
    </lineage>
</organism>
<evidence type="ECO:0000256" key="13">
    <source>
        <dbReference type="SAM" id="MobiDB-lite"/>
    </source>
</evidence>
<protein>
    <recommendedName>
        <fullName evidence="4 12">GDP-Man:Man(3)GlcNAc(2)-PP-Dol alpha-1,2-mannosyltransferase</fullName>
        <ecNumber evidence="3 12">2.4.1.131</ecNumber>
    </recommendedName>
</protein>
<evidence type="ECO:0000313" key="18">
    <source>
        <dbReference type="Proteomes" id="UP001363622"/>
    </source>
</evidence>
<dbReference type="InterPro" id="IPR001296">
    <property type="entry name" value="Glyco_trans_1"/>
</dbReference>
<reference evidence="17 18" key="1">
    <citation type="submission" date="2024-04" db="EMBL/GenBank/DDBJ databases">
        <title>Phyllosticta paracitricarpa is synonymous to the EU quarantine fungus P. citricarpa based on phylogenomic analyses.</title>
        <authorList>
            <consortium name="Lawrence Berkeley National Laboratory"/>
            <person name="Van Ingen-Buijs V.A."/>
            <person name="Van Westerhoven A.C."/>
            <person name="Haridas S."/>
            <person name="Skiadas P."/>
            <person name="Martin F."/>
            <person name="Groenewald J.Z."/>
            <person name="Crous P.W."/>
            <person name="Seidl M.F."/>
        </authorList>
    </citation>
    <scope>NUCLEOTIDE SEQUENCE [LARGE SCALE GENOMIC DNA]</scope>
    <source>
        <strain evidence="17 18">CBS 123371</strain>
    </source>
</reference>
<dbReference type="CDD" id="cd03806">
    <property type="entry name" value="GT4_ALG11-like"/>
    <property type="match status" value="1"/>
</dbReference>
<evidence type="ECO:0000256" key="8">
    <source>
        <dbReference type="ARBA" id="ARBA00022824"/>
    </source>
</evidence>
<dbReference type="InterPro" id="IPR038013">
    <property type="entry name" value="ALG11"/>
</dbReference>
<dbReference type="PANTHER" id="PTHR45919:SF1">
    <property type="entry name" value="GDP-MAN:MAN(3)GLCNAC(2)-PP-DOL ALPHA-1,2-MANNOSYLTRANSFERASE"/>
    <property type="match status" value="1"/>
</dbReference>
<keyword evidence="18" id="KW-1185">Reference proteome</keyword>
<comment type="subcellular location">
    <subcellularLocation>
        <location evidence="1">Endoplasmic reticulum membrane</location>
        <topology evidence="1">Single-pass membrane protein</topology>
    </subcellularLocation>
</comment>
<evidence type="ECO:0000256" key="14">
    <source>
        <dbReference type="SAM" id="SignalP"/>
    </source>
</evidence>
<evidence type="ECO:0000256" key="11">
    <source>
        <dbReference type="ARBA" id="ARBA00045065"/>
    </source>
</evidence>
<feature type="region of interest" description="Disordered" evidence="13">
    <location>
        <begin position="78"/>
        <end position="106"/>
    </location>
</feature>
<evidence type="ECO:0000256" key="6">
    <source>
        <dbReference type="ARBA" id="ARBA00022679"/>
    </source>
</evidence>
<name>A0ABR1KZ71_9PEZI</name>
<feature type="chain" id="PRO_5045279680" description="GDP-Man:Man(3)GlcNAc(2)-PP-Dol alpha-1,2-mannosyltransferase" evidence="14">
    <location>
        <begin position="24"/>
        <end position="593"/>
    </location>
</feature>
<evidence type="ECO:0000259" key="15">
    <source>
        <dbReference type="Pfam" id="PF00534"/>
    </source>
</evidence>
<comment type="caution">
    <text evidence="17">The sequence shown here is derived from an EMBL/GenBank/DDBJ whole genome shotgun (WGS) entry which is preliminary data.</text>
</comment>
<feature type="domain" description="Glycosyl transferase family 1" evidence="15">
    <location>
        <begin position="381"/>
        <end position="548"/>
    </location>
</feature>
<keyword evidence="6 12" id="KW-0808">Transferase</keyword>
<comment type="similarity">
    <text evidence="12">Belongs to the glycosyltransferase group 1 family. Glycosyltransferase 4 subfamily.</text>
</comment>
<keyword evidence="10" id="KW-0472">Membrane</keyword>
<keyword evidence="7" id="KW-0812">Transmembrane</keyword>
<evidence type="ECO:0000256" key="5">
    <source>
        <dbReference type="ARBA" id="ARBA00022676"/>
    </source>
</evidence>
<dbReference type="EMBL" id="JBBPHU010000002">
    <property type="protein sequence ID" value="KAK7521872.1"/>
    <property type="molecule type" value="Genomic_DNA"/>
</dbReference>
<proteinExistence type="inferred from homology"/>
<keyword evidence="5 12" id="KW-0328">Glycosyltransferase</keyword>
<keyword evidence="14" id="KW-0732">Signal</keyword>
<dbReference type="PANTHER" id="PTHR45919">
    <property type="entry name" value="GDP-MAN:MAN(3)GLCNAC(2)-PP-DOL ALPHA-1,2-MANNOSYLTRANSFERASE"/>
    <property type="match status" value="1"/>
</dbReference>
<dbReference type="InterPro" id="IPR031814">
    <property type="entry name" value="ALG11_N"/>
</dbReference>
<dbReference type="Pfam" id="PF00534">
    <property type="entry name" value="Glycos_transf_1"/>
    <property type="match status" value="1"/>
</dbReference>
<feature type="signal peptide" evidence="14">
    <location>
        <begin position="1"/>
        <end position="23"/>
    </location>
</feature>